<evidence type="ECO:0008006" key="8">
    <source>
        <dbReference type="Google" id="ProtNLM"/>
    </source>
</evidence>
<dbReference type="InterPro" id="IPR027417">
    <property type="entry name" value="P-loop_NTPase"/>
</dbReference>
<dbReference type="Pfam" id="PF00931">
    <property type="entry name" value="NB-ARC"/>
    <property type="match status" value="1"/>
</dbReference>
<dbReference type="PRINTS" id="PR00364">
    <property type="entry name" value="DISEASERSIST"/>
</dbReference>
<dbReference type="InterPro" id="IPR058922">
    <property type="entry name" value="WHD_DRP"/>
</dbReference>
<sequence length="534" mass="61369">MADAIVYDLLKQLASITTQQAKEEIKLIVGVDEEVQELKHKLRIIQVMLDNEEERQVEAASWNTARIKLTIEKEEDINAAPAVKKKGSQEERKPRVISLVGMGGLGKTTLAQLAYNDPEVKAHFEQRMWVCVSDPFDQCRVAKAICQELCPNGPYNNITELETLLCTIRGMIMGQEVPLVLDDVWTEDSKKWEPFKLVFENGAQDSRILVTTRKLGVAKMMASAPINLEVLSEEDCWLIFSKIAFSNEDQRKDLEDLGRQLAIKCKGLPLAVKTLGSLMHNKTSREQWKNILDSSLWELEDVERGVFAPLFLSYYDLPSPMKRCFSYCATFPKDYNFNKYELVLLWMAQGYIDSKENMETKAEEYFEVLAMRSFFQDFEKDEYDGRIDEIFPSPICYNGGDVILPKGIGKLTSLKTLRDFYICGKDEREECKVGELKNLDELRVLRINGLRNVVDVSEAENAQLKKKKYLRHLILRFGKSFNDERDGRVMKNLLYKLIVVGNWVCVYCGQLFNLIRREANPIAVKVFDKIPETN</sequence>
<keyword evidence="2" id="KW-0677">Repeat</keyword>
<feature type="domain" description="NB-ARC" evidence="4">
    <location>
        <begin position="86"/>
        <end position="249"/>
    </location>
</feature>
<feature type="domain" description="R13L1/DRL21-like LRR repeat region" evidence="6">
    <location>
        <begin position="434"/>
        <end position="491"/>
    </location>
</feature>
<dbReference type="GO" id="GO:0006952">
    <property type="term" value="P:defense response"/>
    <property type="evidence" value="ECO:0007669"/>
    <property type="project" value="UniProtKB-KW"/>
</dbReference>
<dbReference type="InterPro" id="IPR042197">
    <property type="entry name" value="Apaf_helical"/>
</dbReference>
<dbReference type="InterPro" id="IPR036388">
    <property type="entry name" value="WH-like_DNA-bd_sf"/>
</dbReference>
<dbReference type="SUPFAM" id="SSF52540">
    <property type="entry name" value="P-loop containing nucleoside triphosphate hydrolases"/>
    <property type="match status" value="1"/>
</dbReference>
<dbReference type="InterPro" id="IPR002182">
    <property type="entry name" value="NB-ARC"/>
</dbReference>
<dbReference type="Pfam" id="PF25019">
    <property type="entry name" value="LRR_R13L1-DRL21"/>
    <property type="match status" value="1"/>
</dbReference>
<gene>
    <name evidence="7" type="ORF">FSB_LOCUS11480</name>
</gene>
<evidence type="ECO:0000256" key="1">
    <source>
        <dbReference type="ARBA" id="ARBA00022614"/>
    </source>
</evidence>
<keyword evidence="3" id="KW-0611">Plant defense</keyword>
<dbReference type="Gene3D" id="3.40.50.300">
    <property type="entry name" value="P-loop containing nucleotide triphosphate hydrolases"/>
    <property type="match status" value="1"/>
</dbReference>
<name>A0A2N9F8W9_FAGSY</name>
<accession>A0A2N9F8W9</accession>
<evidence type="ECO:0000256" key="2">
    <source>
        <dbReference type="ARBA" id="ARBA00022737"/>
    </source>
</evidence>
<evidence type="ECO:0000259" key="5">
    <source>
        <dbReference type="Pfam" id="PF23559"/>
    </source>
</evidence>
<dbReference type="AlphaFoldDB" id="A0A2N9F8W9"/>
<evidence type="ECO:0000256" key="3">
    <source>
        <dbReference type="ARBA" id="ARBA00022821"/>
    </source>
</evidence>
<reference evidence="7" key="1">
    <citation type="submission" date="2018-02" db="EMBL/GenBank/DDBJ databases">
        <authorList>
            <person name="Cohen D.B."/>
            <person name="Kent A.D."/>
        </authorList>
    </citation>
    <scope>NUCLEOTIDE SEQUENCE</scope>
</reference>
<dbReference type="PANTHER" id="PTHR36766:SF45">
    <property type="entry name" value="NB-ARC DOMAIN-CONTAINING PROTEIN"/>
    <property type="match status" value="1"/>
</dbReference>
<dbReference type="PANTHER" id="PTHR36766">
    <property type="entry name" value="PLANT BROAD-SPECTRUM MILDEW RESISTANCE PROTEIN RPW8"/>
    <property type="match status" value="1"/>
</dbReference>
<dbReference type="Gene3D" id="1.10.8.430">
    <property type="entry name" value="Helical domain of apoptotic protease-activating factors"/>
    <property type="match status" value="1"/>
</dbReference>
<proteinExistence type="predicted"/>
<dbReference type="GO" id="GO:0043531">
    <property type="term" value="F:ADP binding"/>
    <property type="evidence" value="ECO:0007669"/>
    <property type="project" value="InterPro"/>
</dbReference>
<dbReference type="Gene3D" id="1.10.10.10">
    <property type="entry name" value="Winged helix-like DNA-binding domain superfamily/Winged helix DNA-binding domain"/>
    <property type="match status" value="1"/>
</dbReference>
<dbReference type="Pfam" id="PF23559">
    <property type="entry name" value="WHD_DRP"/>
    <property type="match status" value="1"/>
</dbReference>
<dbReference type="EMBL" id="OIVN01000657">
    <property type="protein sequence ID" value="SPC83598.1"/>
    <property type="molecule type" value="Genomic_DNA"/>
</dbReference>
<dbReference type="InterPro" id="IPR056789">
    <property type="entry name" value="LRR_R13L1-DRL21"/>
</dbReference>
<evidence type="ECO:0000313" key="7">
    <source>
        <dbReference type="EMBL" id="SPC83598.1"/>
    </source>
</evidence>
<evidence type="ECO:0000259" key="6">
    <source>
        <dbReference type="Pfam" id="PF25019"/>
    </source>
</evidence>
<feature type="domain" description="Disease resistance protein winged helix" evidence="5">
    <location>
        <begin position="331"/>
        <end position="385"/>
    </location>
</feature>
<evidence type="ECO:0000259" key="4">
    <source>
        <dbReference type="Pfam" id="PF00931"/>
    </source>
</evidence>
<organism evidence="7">
    <name type="scientific">Fagus sylvatica</name>
    <name type="common">Beechnut</name>
    <dbReference type="NCBI Taxonomy" id="28930"/>
    <lineage>
        <taxon>Eukaryota</taxon>
        <taxon>Viridiplantae</taxon>
        <taxon>Streptophyta</taxon>
        <taxon>Embryophyta</taxon>
        <taxon>Tracheophyta</taxon>
        <taxon>Spermatophyta</taxon>
        <taxon>Magnoliopsida</taxon>
        <taxon>eudicotyledons</taxon>
        <taxon>Gunneridae</taxon>
        <taxon>Pentapetalae</taxon>
        <taxon>rosids</taxon>
        <taxon>fabids</taxon>
        <taxon>Fagales</taxon>
        <taxon>Fagaceae</taxon>
        <taxon>Fagus</taxon>
    </lineage>
</organism>
<protein>
    <recommendedName>
        <fullName evidence="8">NB-ARC domain-containing protein</fullName>
    </recommendedName>
</protein>
<keyword evidence="1" id="KW-0433">Leucine-rich repeat</keyword>